<organism evidence="3">
    <name type="scientific">viral metagenome</name>
    <dbReference type="NCBI Taxonomy" id="1070528"/>
    <lineage>
        <taxon>unclassified sequences</taxon>
        <taxon>metagenomes</taxon>
        <taxon>organismal metagenomes</taxon>
    </lineage>
</organism>
<dbReference type="InterPro" id="IPR008971">
    <property type="entry name" value="HSP40/DnaJ_pept-bd"/>
</dbReference>
<feature type="domain" description="J" evidence="2">
    <location>
        <begin position="3"/>
        <end position="67"/>
    </location>
</feature>
<evidence type="ECO:0000313" key="3">
    <source>
        <dbReference type="EMBL" id="QHS87894.1"/>
    </source>
</evidence>
<dbReference type="Gene3D" id="2.60.260.20">
    <property type="entry name" value="Urease metallochaperone UreE, N-terminal domain"/>
    <property type="match status" value="2"/>
</dbReference>
<dbReference type="SUPFAM" id="SSF49493">
    <property type="entry name" value="HSP40/DnaJ peptide-binding domain"/>
    <property type="match status" value="2"/>
</dbReference>
<dbReference type="CDD" id="cd10747">
    <property type="entry name" value="DnaJ_C"/>
    <property type="match status" value="1"/>
</dbReference>
<dbReference type="InterPro" id="IPR051339">
    <property type="entry name" value="DnaJ_subfamily_B"/>
</dbReference>
<dbReference type="InterPro" id="IPR002939">
    <property type="entry name" value="DnaJ_C"/>
</dbReference>
<dbReference type="GO" id="GO:0005829">
    <property type="term" value="C:cytosol"/>
    <property type="evidence" value="ECO:0007669"/>
    <property type="project" value="TreeGrafter"/>
</dbReference>
<dbReference type="AlphaFoldDB" id="A0A6C0B7R3"/>
<dbReference type="CDD" id="cd06257">
    <property type="entry name" value="DnaJ"/>
    <property type="match status" value="1"/>
</dbReference>
<dbReference type="GO" id="GO:0006457">
    <property type="term" value="P:protein folding"/>
    <property type="evidence" value="ECO:0007669"/>
    <property type="project" value="InterPro"/>
</dbReference>
<dbReference type="Pfam" id="PF00226">
    <property type="entry name" value="DnaJ"/>
    <property type="match status" value="1"/>
</dbReference>
<dbReference type="PRINTS" id="PR00625">
    <property type="entry name" value="JDOMAIN"/>
</dbReference>
<dbReference type="SMART" id="SM00271">
    <property type="entry name" value="DnaJ"/>
    <property type="match status" value="1"/>
</dbReference>
<dbReference type="SUPFAM" id="SSF46565">
    <property type="entry name" value="Chaperone J-domain"/>
    <property type="match status" value="1"/>
</dbReference>
<dbReference type="InterPro" id="IPR036869">
    <property type="entry name" value="J_dom_sf"/>
</dbReference>
<protein>
    <recommendedName>
        <fullName evidence="2">J domain-containing protein</fullName>
    </recommendedName>
</protein>
<dbReference type="Gene3D" id="1.10.287.110">
    <property type="entry name" value="DnaJ domain"/>
    <property type="match status" value="1"/>
</dbReference>
<dbReference type="GO" id="GO:0051082">
    <property type="term" value="F:unfolded protein binding"/>
    <property type="evidence" value="ECO:0007669"/>
    <property type="project" value="InterPro"/>
</dbReference>
<evidence type="ECO:0000259" key="2">
    <source>
        <dbReference type="PROSITE" id="PS50076"/>
    </source>
</evidence>
<accession>A0A6C0B7R3</accession>
<proteinExistence type="predicted"/>
<dbReference type="PANTHER" id="PTHR24078:SF553">
    <property type="entry name" value="DNAJ HOMOLOG SUBFAMILY B MEMBER 5"/>
    <property type="match status" value="1"/>
</dbReference>
<sequence>MVNHYEALGLSKDANATDIKKAYRKLSLQYHPDRNSSEEAIVKMHAINSAYEILSDNDKRRQYNMELEGGMPFQHMNSMDEFSDINQLFSMMFGGMQPGMPGPPFGGGVHTFHSAGPGIRVFQSHGGPGNFRAEFSHNFQQAPPPPIEKTVELTLEQCYRGCSIPIDIERWSIINGQKVNEVENVTITFPQGIDESDALLMKGHGHLINEQIKGDVHVSIKIINRTPFKRQGLDLILRKNIPLKDALCGFTFDINHVNGKTFTLNNATNPSVIYPGFKKVINELGMKKDNITGNLIIELDIDFPDKLTEEQINSIKNIL</sequence>
<dbReference type="InterPro" id="IPR001623">
    <property type="entry name" value="DnaJ_domain"/>
</dbReference>
<evidence type="ECO:0000256" key="1">
    <source>
        <dbReference type="ARBA" id="ARBA00023186"/>
    </source>
</evidence>
<dbReference type="Pfam" id="PF01556">
    <property type="entry name" value="DnaJ_C"/>
    <property type="match status" value="1"/>
</dbReference>
<dbReference type="EMBL" id="MN739089">
    <property type="protein sequence ID" value="QHS87894.1"/>
    <property type="molecule type" value="Genomic_DNA"/>
</dbReference>
<name>A0A6C0B7R3_9ZZZZ</name>
<keyword evidence="1" id="KW-0143">Chaperone</keyword>
<dbReference type="PROSITE" id="PS50076">
    <property type="entry name" value="DNAJ_2"/>
    <property type="match status" value="1"/>
</dbReference>
<dbReference type="GO" id="GO:0051087">
    <property type="term" value="F:protein-folding chaperone binding"/>
    <property type="evidence" value="ECO:0007669"/>
    <property type="project" value="TreeGrafter"/>
</dbReference>
<reference evidence="3" key="1">
    <citation type="journal article" date="2020" name="Nature">
        <title>Giant virus diversity and host interactions through global metagenomics.</title>
        <authorList>
            <person name="Schulz F."/>
            <person name="Roux S."/>
            <person name="Paez-Espino D."/>
            <person name="Jungbluth S."/>
            <person name="Walsh D.A."/>
            <person name="Denef V.J."/>
            <person name="McMahon K.D."/>
            <person name="Konstantinidis K.T."/>
            <person name="Eloe-Fadrosh E.A."/>
            <person name="Kyrpides N.C."/>
            <person name="Woyke T."/>
        </authorList>
    </citation>
    <scope>NUCLEOTIDE SEQUENCE</scope>
    <source>
        <strain evidence="3">GVMAG-M-3300010158-13</strain>
    </source>
</reference>
<dbReference type="PANTHER" id="PTHR24078">
    <property type="entry name" value="DNAJ HOMOLOG SUBFAMILY C MEMBER"/>
    <property type="match status" value="1"/>
</dbReference>